<keyword evidence="1" id="KW-0732">Signal</keyword>
<dbReference type="RefSeq" id="WP_047808480.1">
    <property type="nucleotide sequence ID" value="NZ_LDZY01000002.1"/>
</dbReference>
<feature type="chain" id="PRO_5039582532" description="Lipoprotein" evidence="1">
    <location>
        <begin position="20"/>
        <end position="130"/>
    </location>
</feature>
<evidence type="ECO:0000256" key="1">
    <source>
        <dbReference type="SAM" id="SignalP"/>
    </source>
</evidence>
<name>A0A0J1FV51_9FIRM</name>
<proteinExistence type="predicted"/>
<organism evidence="2 3">
    <name type="scientific">Desulfosporosinus acididurans</name>
    <dbReference type="NCBI Taxonomy" id="476652"/>
    <lineage>
        <taxon>Bacteria</taxon>
        <taxon>Bacillati</taxon>
        <taxon>Bacillota</taxon>
        <taxon>Clostridia</taxon>
        <taxon>Eubacteriales</taxon>
        <taxon>Desulfitobacteriaceae</taxon>
        <taxon>Desulfosporosinus</taxon>
    </lineage>
</organism>
<evidence type="ECO:0000313" key="2">
    <source>
        <dbReference type="EMBL" id="KLU67319.1"/>
    </source>
</evidence>
<accession>A0A0J1FV51</accession>
<dbReference type="PATRIC" id="fig|476652.3.peg.538"/>
<dbReference type="PROSITE" id="PS51257">
    <property type="entry name" value="PROKAR_LIPOPROTEIN"/>
    <property type="match status" value="1"/>
</dbReference>
<dbReference type="EMBL" id="LDZY01000002">
    <property type="protein sequence ID" value="KLU67319.1"/>
    <property type="molecule type" value="Genomic_DNA"/>
</dbReference>
<keyword evidence="3" id="KW-1185">Reference proteome</keyword>
<reference evidence="2 3" key="1">
    <citation type="submission" date="2015-06" db="EMBL/GenBank/DDBJ databases">
        <title>Draft genome of the moderately acidophilic sulfate reducer Candidatus Desulfosporosinus acididurans strain M1.</title>
        <authorList>
            <person name="Poehlein A."/>
            <person name="Petzsch P."/>
            <person name="Johnson B.D."/>
            <person name="Schloemann M."/>
            <person name="Daniel R."/>
            <person name="Muehling M."/>
        </authorList>
    </citation>
    <scope>NUCLEOTIDE SEQUENCE [LARGE SCALE GENOMIC DNA]</scope>
    <source>
        <strain evidence="2 3">M1</strain>
    </source>
</reference>
<evidence type="ECO:0008006" key="4">
    <source>
        <dbReference type="Google" id="ProtNLM"/>
    </source>
</evidence>
<gene>
    <name evidence="2" type="ORF">DEAC_c05310</name>
</gene>
<comment type="caution">
    <text evidence="2">The sequence shown here is derived from an EMBL/GenBank/DDBJ whole genome shotgun (WGS) entry which is preliminary data.</text>
</comment>
<dbReference type="AlphaFoldDB" id="A0A0J1FV51"/>
<feature type="signal peptide" evidence="1">
    <location>
        <begin position="1"/>
        <end position="19"/>
    </location>
</feature>
<protein>
    <recommendedName>
        <fullName evidence="4">Lipoprotein</fullName>
    </recommendedName>
</protein>
<dbReference type="STRING" id="476652.DEAC_c05310"/>
<evidence type="ECO:0000313" key="3">
    <source>
        <dbReference type="Proteomes" id="UP000036356"/>
    </source>
</evidence>
<sequence>MKKIATFILLFLLVVGLTACNSKTPSDTSQNTVTYMKEFSYFPAYNNMQYQGLTQIDQSQTARYLIKNTTVDKVLTGYGDILKNDGWTLSWSYTKDKKPASLVAQKNNHTIALLPRQTNKDVLLMISGPK</sequence>
<dbReference type="Proteomes" id="UP000036356">
    <property type="component" value="Unassembled WGS sequence"/>
</dbReference>